<evidence type="ECO:0000256" key="1">
    <source>
        <dbReference type="ARBA" id="ARBA00004123"/>
    </source>
</evidence>
<dbReference type="InterPro" id="IPR008251">
    <property type="entry name" value="Chromo_shadow_dom"/>
</dbReference>
<dbReference type="PANTHER" id="PTHR47240:SF2">
    <property type="entry name" value="CHROMO DOMAIN-CONTAINING PROTEIN LHP1"/>
    <property type="match status" value="1"/>
</dbReference>
<dbReference type="SMART" id="SM00298">
    <property type="entry name" value="CHROMO"/>
    <property type="match status" value="1"/>
</dbReference>
<evidence type="ECO:0000256" key="2">
    <source>
        <dbReference type="ARBA" id="ARBA00023242"/>
    </source>
</evidence>
<dbReference type="AlphaFoldDB" id="A0ABD1VJW9"/>
<dbReference type="PROSITE" id="PS00598">
    <property type="entry name" value="CHROMO_1"/>
    <property type="match status" value="1"/>
</dbReference>
<dbReference type="Proteomes" id="UP001604277">
    <property type="component" value="Unassembled WGS sequence"/>
</dbReference>
<feature type="compositionally biased region" description="Acidic residues" evidence="3">
    <location>
        <begin position="29"/>
        <end position="41"/>
    </location>
</feature>
<sequence length="488" mass="54001">MKGGKKKISTESVQPPLPPPFNNTAIVNGDDDVAGAEENREETERFEATEETLEEDDYGDEDEDSETEKDYDHFENLQIEEPEAGAEAERSKLADGYYEIEAVRRKRVRKGQVQYLIKWRGWPEAENTWEPLENLLQCSDVIDAFEESLITGKSRSARGRKRKHGITHAQMKKKQQQRLPVAATNNVPSHRVGIADDPMKYPQLNNLNVTNGKGKTDVIGMNGFEVCKKVNEHGVKMVSATREKSNEQNELDLKLCELKESIMVGEENANKFGVHSQEGLVTGGDVLAIGLPKSDCVDPVQSGRCTGAKKRKSFPVKRFKQDSALCIGDDTQNAISACAMAEQRDFQTHAFMGNDRDCKNKFDNSKEMCNIAQIVKPISYSTSTSNNGEEVSLTFEALRSDGTKVMVDNKFLKANNPILLINFYEKHLRSPTISAVFKFTLSPNKILEFSLDSAEAAAKVVVVVVVVVAAAAAAGIVVVVAVCGKYRS</sequence>
<dbReference type="InterPro" id="IPR000953">
    <property type="entry name" value="Chromo/chromo_shadow_dom"/>
</dbReference>
<comment type="caution">
    <text evidence="6">The sequence shown here is derived from an EMBL/GenBank/DDBJ whole genome shotgun (WGS) entry which is preliminary data.</text>
</comment>
<dbReference type="PRINTS" id="PR00504">
    <property type="entry name" value="CHROMODOMAIN"/>
</dbReference>
<feature type="compositionally biased region" description="Basic residues" evidence="3">
    <location>
        <begin position="155"/>
        <end position="174"/>
    </location>
</feature>
<evidence type="ECO:0000313" key="6">
    <source>
        <dbReference type="EMBL" id="KAL2536705.1"/>
    </source>
</evidence>
<dbReference type="InterPro" id="IPR023779">
    <property type="entry name" value="Chromodomain_CS"/>
</dbReference>
<feature type="transmembrane region" description="Helical" evidence="4">
    <location>
        <begin position="460"/>
        <end position="483"/>
    </location>
</feature>
<keyword evidence="4" id="KW-1133">Transmembrane helix</keyword>
<dbReference type="EMBL" id="JBFOLJ010000005">
    <property type="protein sequence ID" value="KAL2536705.1"/>
    <property type="molecule type" value="Genomic_DNA"/>
</dbReference>
<feature type="region of interest" description="Disordered" evidence="3">
    <location>
        <begin position="1"/>
        <end position="70"/>
    </location>
</feature>
<keyword evidence="2" id="KW-0539">Nucleus</keyword>
<feature type="domain" description="Chromo" evidence="5">
    <location>
        <begin position="98"/>
        <end position="157"/>
    </location>
</feature>
<dbReference type="InterPro" id="IPR023780">
    <property type="entry name" value="Chromo_domain"/>
</dbReference>
<evidence type="ECO:0000259" key="5">
    <source>
        <dbReference type="PROSITE" id="PS50013"/>
    </source>
</evidence>
<dbReference type="PROSITE" id="PS50013">
    <property type="entry name" value="CHROMO_2"/>
    <property type="match status" value="1"/>
</dbReference>
<dbReference type="InterPro" id="IPR044251">
    <property type="entry name" value="LHP1-like"/>
</dbReference>
<evidence type="ECO:0000256" key="3">
    <source>
        <dbReference type="SAM" id="MobiDB-lite"/>
    </source>
</evidence>
<feature type="region of interest" description="Disordered" evidence="3">
    <location>
        <begin position="154"/>
        <end position="174"/>
    </location>
</feature>
<dbReference type="SUPFAM" id="SSF54160">
    <property type="entry name" value="Chromo domain-like"/>
    <property type="match status" value="1"/>
</dbReference>
<dbReference type="Gene3D" id="2.40.50.40">
    <property type="match status" value="1"/>
</dbReference>
<dbReference type="GO" id="GO:0000792">
    <property type="term" value="C:heterochromatin"/>
    <property type="evidence" value="ECO:0007669"/>
    <property type="project" value="UniProtKB-ARBA"/>
</dbReference>
<name>A0ABD1VJW9_9LAMI</name>
<feature type="compositionally biased region" description="Acidic residues" evidence="3">
    <location>
        <begin position="49"/>
        <end position="67"/>
    </location>
</feature>
<keyword evidence="7" id="KW-1185">Reference proteome</keyword>
<comment type="subcellular location">
    <subcellularLocation>
        <location evidence="1">Nucleus</location>
    </subcellularLocation>
</comment>
<reference evidence="7" key="1">
    <citation type="submission" date="2024-07" db="EMBL/GenBank/DDBJ databases">
        <title>Two chromosome-level genome assemblies of Korean endemic species Abeliophyllum distichum and Forsythia ovata (Oleaceae).</title>
        <authorList>
            <person name="Jang H."/>
        </authorList>
    </citation>
    <scope>NUCLEOTIDE SEQUENCE [LARGE SCALE GENOMIC DNA]</scope>
</reference>
<protein>
    <submittedName>
        <fullName evidence="6">Chromo domain-containing protein LHP1</fullName>
    </submittedName>
</protein>
<dbReference type="SMART" id="SM00300">
    <property type="entry name" value="ChSh"/>
    <property type="match status" value="1"/>
</dbReference>
<evidence type="ECO:0000313" key="7">
    <source>
        <dbReference type="Proteomes" id="UP001604277"/>
    </source>
</evidence>
<proteinExistence type="predicted"/>
<dbReference type="GO" id="GO:0005634">
    <property type="term" value="C:nucleus"/>
    <property type="evidence" value="ECO:0007669"/>
    <property type="project" value="UniProtKB-SubCell"/>
</dbReference>
<gene>
    <name evidence="6" type="ORF">Fot_18096</name>
</gene>
<keyword evidence="4" id="KW-0812">Transmembrane</keyword>
<keyword evidence="4" id="KW-0472">Membrane</keyword>
<dbReference type="PANTHER" id="PTHR47240">
    <property type="entry name" value="CHROMO DOMAIN-CONTAINING PROTEIN LHP1"/>
    <property type="match status" value="1"/>
</dbReference>
<accession>A0ABD1VJW9</accession>
<dbReference type="Pfam" id="PF00385">
    <property type="entry name" value="Chromo"/>
    <property type="match status" value="1"/>
</dbReference>
<dbReference type="CDD" id="cd00024">
    <property type="entry name" value="CD_CSD"/>
    <property type="match status" value="1"/>
</dbReference>
<dbReference type="InterPro" id="IPR016197">
    <property type="entry name" value="Chromo-like_dom_sf"/>
</dbReference>
<evidence type="ECO:0000256" key="4">
    <source>
        <dbReference type="SAM" id="Phobius"/>
    </source>
</evidence>
<organism evidence="6 7">
    <name type="scientific">Forsythia ovata</name>
    <dbReference type="NCBI Taxonomy" id="205694"/>
    <lineage>
        <taxon>Eukaryota</taxon>
        <taxon>Viridiplantae</taxon>
        <taxon>Streptophyta</taxon>
        <taxon>Embryophyta</taxon>
        <taxon>Tracheophyta</taxon>
        <taxon>Spermatophyta</taxon>
        <taxon>Magnoliopsida</taxon>
        <taxon>eudicotyledons</taxon>
        <taxon>Gunneridae</taxon>
        <taxon>Pentapetalae</taxon>
        <taxon>asterids</taxon>
        <taxon>lamiids</taxon>
        <taxon>Lamiales</taxon>
        <taxon>Oleaceae</taxon>
        <taxon>Forsythieae</taxon>
        <taxon>Forsythia</taxon>
    </lineage>
</organism>
<dbReference type="InterPro" id="IPR017984">
    <property type="entry name" value="Chromo_dom_subgr"/>
</dbReference>